<evidence type="ECO:0000313" key="3">
    <source>
        <dbReference type="Proteomes" id="UP001403385"/>
    </source>
</evidence>
<comment type="caution">
    <text evidence="2">The sequence shown here is derived from an EMBL/GenBank/DDBJ whole genome shotgun (WGS) entry which is preliminary data.</text>
</comment>
<dbReference type="AlphaFoldDB" id="A0AAW9S1P0"/>
<feature type="transmembrane region" description="Helical" evidence="1">
    <location>
        <begin position="128"/>
        <end position="149"/>
    </location>
</feature>
<keyword evidence="1" id="KW-0472">Membrane</keyword>
<proteinExistence type="predicted"/>
<dbReference type="SUPFAM" id="SSF81343">
    <property type="entry name" value="Fumarate reductase respiratory complex transmembrane subunits"/>
    <property type="match status" value="1"/>
</dbReference>
<evidence type="ECO:0000256" key="1">
    <source>
        <dbReference type="SAM" id="Phobius"/>
    </source>
</evidence>
<name>A0AAW9S1P0_9BACT</name>
<feature type="transmembrane region" description="Helical" evidence="1">
    <location>
        <begin position="170"/>
        <end position="189"/>
    </location>
</feature>
<feature type="transmembrane region" description="Helical" evidence="1">
    <location>
        <begin position="7"/>
        <end position="29"/>
    </location>
</feature>
<sequence length="197" mass="22389">MTKKLHYFSGLTIALFVGVHLTNHLMLLGGTEAHLSFMEIARTVYRNRFVELLLLLAVFLQILSGIQLLRSKRKDLNTIYDKLHLYSGLYLSFFLLIHVGAVLSGRLYAGIDTNLYFGAAGLNTFPHLLFFVPYYSLSVIAFFTHVACIHRVKMMRFSNQPVAVNFQTKVIMWIGGIIALVILIGMMQVEIPSEYQL</sequence>
<dbReference type="RefSeq" id="WP_346823864.1">
    <property type="nucleotide sequence ID" value="NZ_JBDKWZ010000019.1"/>
</dbReference>
<dbReference type="Proteomes" id="UP001403385">
    <property type="component" value="Unassembled WGS sequence"/>
</dbReference>
<feature type="transmembrane region" description="Helical" evidence="1">
    <location>
        <begin position="49"/>
        <end position="69"/>
    </location>
</feature>
<dbReference type="InterPro" id="IPR034804">
    <property type="entry name" value="SQR/QFR_C/D"/>
</dbReference>
<keyword evidence="3" id="KW-1185">Reference proteome</keyword>
<evidence type="ECO:0000313" key="2">
    <source>
        <dbReference type="EMBL" id="MEN7551082.1"/>
    </source>
</evidence>
<dbReference type="EMBL" id="JBDKWZ010000019">
    <property type="protein sequence ID" value="MEN7551082.1"/>
    <property type="molecule type" value="Genomic_DNA"/>
</dbReference>
<dbReference type="GO" id="GO:0016020">
    <property type="term" value="C:membrane"/>
    <property type="evidence" value="ECO:0007669"/>
    <property type="project" value="InterPro"/>
</dbReference>
<keyword evidence="1" id="KW-0812">Transmembrane</keyword>
<organism evidence="2 3">
    <name type="scientific">Rapidithrix thailandica</name>
    <dbReference type="NCBI Taxonomy" id="413964"/>
    <lineage>
        <taxon>Bacteria</taxon>
        <taxon>Pseudomonadati</taxon>
        <taxon>Bacteroidota</taxon>
        <taxon>Cytophagia</taxon>
        <taxon>Cytophagales</taxon>
        <taxon>Flammeovirgaceae</taxon>
        <taxon>Rapidithrix</taxon>
    </lineage>
</organism>
<feature type="transmembrane region" description="Helical" evidence="1">
    <location>
        <begin position="89"/>
        <end position="108"/>
    </location>
</feature>
<reference evidence="2 3" key="1">
    <citation type="submission" date="2024-04" db="EMBL/GenBank/DDBJ databases">
        <title>Novel genus in family Flammeovirgaceae.</title>
        <authorList>
            <person name="Nguyen T.H."/>
            <person name="Vuong T.Q."/>
            <person name="Le H."/>
            <person name="Kim S.-G."/>
        </authorList>
    </citation>
    <scope>NUCLEOTIDE SEQUENCE [LARGE SCALE GENOMIC DNA]</scope>
    <source>
        <strain evidence="2 3">JCM 23209</strain>
    </source>
</reference>
<keyword evidence="1" id="KW-1133">Transmembrane helix</keyword>
<gene>
    <name evidence="2" type="ORF">AAG747_24385</name>
</gene>
<protein>
    <submittedName>
        <fullName evidence="2">Uncharacterized protein</fullName>
    </submittedName>
</protein>
<accession>A0AAW9S1P0</accession>